<keyword evidence="8" id="KW-1185">Reference proteome</keyword>
<evidence type="ECO:0000256" key="3">
    <source>
        <dbReference type="SAM" id="MobiDB-lite"/>
    </source>
</evidence>
<dbReference type="Gene3D" id="2.20.130.20">
    <property type="match status" value="1"/>
</dbReference>
<dbReference type="Pfam" id="PF01835">
    <property type="entry name" value="MG2"/>
    <property type="match status" value="1"/>
</dbReference>
<dbReference type="InterPro" id="IPR002890">
    <property type="entry name" value="MG2"/>
</dbReference>
<reference evidence="7 8" key="1">
    <citation type="submission" date="2021-06" db="EMBL/GenBank/DDBJ databases">
        <title>A haploid diamondback moth (Plutella xylostella L.) genome assembly resolves 31 chromosomes and identifies a diamide resistance mutation.</title>
        <authorList>
            <person name="Ward C.M."/>
            <person name="Perry K.D."/>
            <person name="Baker G."/>
            <person name="Powis K."/>
            <person name="Heckel D.G."/>
            <person name="Baxter S.W."/>
        </authorList>
    </citation>
    <scope>NUCLEOTIDE SEQUENCE [LARGE SCALE GENOMIC DNA]</scope>
    <source>
        <strain evidence="7 8">LV</strain>
        <tissue evidence="7">Single pupa</tissue>
    </source>
</reference>
<feature type="chain" id="PRO_5046537952" evidence="4">
    <location>
        <begin position="23"/>
        <end position="934"/>
    </location>
</feature>
<dbReference type="InterPro" id="IPR011625">
    <property type="entry name" value="A2M_N_BRD"/>
</dbReference>
<evidence type="ECO:0000256" key="1">
    <source>
        <dbReference type="ARBA" id="ARBA00022729"/>
    </source>
</evidence>
<dbReference type="Pfam" id="PF00207">
    <property type="entry name" value="A2M"/>
    <property type="match status" value="1"/>
</dbReference>
<protein>
    <submittedName>
        <fullName evidence="7">Uncharacterized protein</fullName>
    </submittedName>
</protein>
<accession>A0ABQ7R279</accession>
<organism evidence="7 8">
    <name type="scientific">Plutella xylostella</name>
    <name type="common">Diamondback moth</name>
    <name type="synonym">Plutella maculipennis</name>
    <dbReference type="NCBI Taxonomy" id="51655"/>
    <lineage>
        <taxon>Eukaryota</taxon>
        <taxon>Metazoa</taxon>
        <taxon>Ecdysozoa</taxon>
        <taxon>Arthropoda</taxon>
        <taxon>Hexapoda</taxon>
        <taxon>Insecta</taxon>
        <taxon>Pterygota</taxon>
        <taxon>Neoptera</taxon>
        <taxon>Endopterygota</taxon>
        <taxon>Lepidoptera</taxon>
        <taxon>Glossata</taxon>
        <taxon>Ditrysia</taxon>
        <taxon>Yponomeutoidea</taxon>
        <taxon>Plutellidae</taxon>
        <taxon>Plutella</taxon>
    </lineage>
</organism>
<gene>
    <name evidence="7" type="ORF">JYU34_002449</name>
</gene>
<dbReference type="Gene3D" id="2.60.40.10">
    <property type="entry name" value="Immunoglobulins"/>
    <property type="match status" value="1"/>
</dbReference>
<dbReference type="Pfam" id="PF17791">
    <property type="entry name" value="MG3"/>
    <property type="match status" value="1"/>
</dbReference>
<feature type="domain" description="Alpha-2-macroglobulin" evidence="6">
    <location>
        <begin position="684"/>
        <end position="774"/>
    </location>
</feature>
<evidence type="ECO:0000259" key="6">
    <source>
        <dbReference type="SMART" id="SM01360"/>
    </source>
</evidence>
<dbReference type="Gene3D" id="2.60.40.2950">
    <property type="match status" value="1"/>
</dbReference>
<dbReference type="Proteomes" id="UP000823941">
    <property type="component" value="Chromosome 4"/>
</dbReference>
<evidence type="ECO:0000313" key="8">
    <source>
        <dbReference type="Proteomes" id="UP000823941"/>
    </source>
</evidence>
<evidence type="ECO:0000259" key="5">
    <source>
        <dbReference type="SMART" id="SM01359"/>
    </source>
</evidence>
<feature type="domain" description="Alpha-2-macroglobulin bait region" evidence="5">
    <location>
        <begin position="433"/>
        <end position="568"/>
    </location>
</feature>
<dbReference type="Gene3D" id="2.60.40.1930">
    <property type="match status" value="2"/>
</dbReference>
<evidence type="ECO:0000256" key="4">
    <source>
        <dbReference type="SAM" id="SignalP"/>
    </source>
</evidence>
<keyword evidence="1 4" id="KW-0732">Signal</keyword>
<dbReference type="PANTHER" id="PTHR11412:SF136">
    <property type="entry name" value="CD109 ANTIGEN"/>
    <property type="match status" value="1"/>
</dbReference>
<dbReference type="EMBL" id="JAHIBW010000004">
    <property type="protein sequence ID" value="KAG7311407.1"/>
    <property type="molecule type" value="Genomic_DNA"/>
</dbReference>
<proteinExistence type="predicted"/>
<evidence type="ECO:0000256" key="2">
    <source>
        <dbReference type="ARBA" id="ARBA00022966"/>
    </source>
</evidence>
<dbReference type="PANTHER" id="PTHR11412">
    <property type="entry name" value="MACROGLOBULIN / COMPLEMENT"/>
    <property type="match status" value="1"/>
</dbReference>
<evidence type="ECO:0000313" key="7">
    <source>
        <dbReference type="EMBL" id="KAG7311407.1"/>
    </source>
</evidence>
<dbReference type="SMART" id="SM01360">
    <property type="entry name" value="A2M"/>
    <property type="match status" value="1"/>
</dbReference>
<sequence length="934" mass="100429">MVRSIILYSCFIATIAPTLVQCVSVVGPRILRPYSPYRVAVAGGPRAQSLYVAIEGRRANGEQFQQGREVQVQPGSSRLVDLDVGEPGPGQYSLVASSTSGPHFASSAPLIYQARSFCVFIQTDKRVYQPQDTIYFRVIALDKYLLGLSGVVDVTVRAAGGAAVRQWAGLPLDRGLLALELPLADQPALGQWTIEVEVRGQTYSRQVLVADYVMPKFHMDIQMPKEILFKDGRFVVNVTAKHFNGLPVRGELTLSSYAVFFSGVLQPIFSSPSRKVIDFNGQTEVTYDLKTDLDLAEDAARPLVVEAVLEEKDTLIKQNVSARILLLRTPYRLRVTAPEHFKPELPYNVQIEVVDSSGQVMSVDDEVSVERLWDDGAPVNVTTLQLKGGLATYTLVPDKGHASSRLNLVVKYKEVSERVINVQQSAPSGGQFLTIELLSRGSVGDEMRARISATEPMDLLNYAVIGRGDILHTKTLELSPARKSVDIKVPVTSAMAPGSILLAWYPRLDPIVNTVVASAMLVPQDNLLQYEVSVSVSGAGRPGGGVELQVSGEAGAHAAVLAQDAQAIAAGLAGEDGRGSGLTMKRIEREVESFIGVKHSVFKNEDHQPFKGLDLGGNTTAEVFQNAGVVILTDGIVIRGNAREEHSPEPETGTRPPLAGPYAFSRLPTPPSPRYYLTVNPQPTWLRANFSIRNDGKGMINRQTPITSGEWSVGAFAIHPNLGLGLASPKKFTTSVALSISAELPASLQKGETIAAVVTLTSSLSVDTAVEVTFHNSEQYFEFEPLENSVEASKKIELFRRLRVTVPANGLASTAFLVTVVRGGEAPVIVEASGTGVSASLFRTIDVQDGYEEELWSWILLDGRRSTARGNVSLDAQAGTRLGGASLKAAGDLLAPALHASRAAPPPAADPATAVAPLAIAAVLLDYLQVNFSD</sequence>
<feature type="signal peptide" evidence="4">
    <location>
        <begin position="1"/>
        <end position="22"/>
    </location>
</feature>
<comment type="caution">
    <text evidence="7">The sequence shown here is derived from an EMBL/GenBank/DDBJ whole genome shotgun (WGS) entry which is preliminary data.</text>
</comment>
<dbReference type="Gene3D" id="2.60.40.1940">
    <property type="match status" value="1"/>
</dbReference>
<feature type="region of interest" description="Disordered" evidence="3">
    <location>
        <begin position="641"/>
        <end position="664"/>
    </location>
</feature>
<dbReference type="Pfam" id="PF07703">
    <property type="entry name" value="A2M_BRD"/>
    <property type="match status" value="1"/>
</dbReference>
<dbReference type="InterPro" id="IPR013783">
    <property type="entry name" value="Ig-like_fold"/>
</dbReference>
<dbReference type="InterPro" id="IPR050473">
    <property type="entry name" value="A2M/Complement_sys"/>
</dbReference>
<dbReference type="SMART" id="SM01359">
    <property type="entry name" value="A2M_N_2"/>
    <property type="match status" value="1"/>
</dbReference>
<dbReference type="InterPro" id="IPR001599">
    <property type="entry name" value="Macroglobln_a2"/>
</dbReference>
<name>A0ABQ7R279_PLUXY</name>
<dbReference type="InterPro" id="IPR041555">
    <property type="entry name" value="MG3"/>
</dbReference>
<keyword evidence="2" id="KW-0882">Thioester bond</keyword>